<organism evidence="2">
    <name type="scientific">Candidatus Kentrum sp. UNK</name>
    <dbReference type="NCBI Taxonomy" id="2126344"/>
    <lineage>
        <taxon>Bacteria</taxon>
        <taxon>Pseudomonadati</taxon>
        <taxon>Pseudomonadota</taxon>
        <taxon>Gammaproteobacteria</taxon>
        <taxon>Candidatus Kentrum</taxon>
    </lineage>
</organism>
<dbReference type="InterPro" id="IPR002934">
    <property type="entry name" value="Polymerase_NTP_transf_dom"/>
</dbReference>
<dbReference type="EMBL" id="CAADFZ010000023">
    <property type="protein sequence ID" value="VFK62248.1"/>
    <property type="molecule type" value="Genomic_DNA"/>
</dbReference>
<keyword evidence="2" id="KW-0808">Transferase</keyword>
<accession>A0A451A8B5</accession>
<reference evidence="2" key="1">
    <citation type="submission" date="2019-02" db="EMBL/GenBank/DDBJ databases">
        <authorList>
            <person name="Gruber-Vodicka R. H."/>
            <person name="Seah K. B. B."/>
        </authorList>
    </citation>
    <scope>NUCLEOTIDE SEQUENCE</scope>
    <source>
        <strain evidence="3">BECK_BY19</strain>
        <strain evidence="2">BECK_BY8</strain>
    </source>
</reference>
<evidence type="ECO:0000313" key="3">
    <source>
        <dbReference type="EMBL" id="VFK70382.1"/>
    </source>
</evidence>
<dbReference type="InterPro" id="IPR043519">
    <property type="entry name" value="NT_sf"/>
</dbReference>
<dbReference type="CDD" id="cd05403">
    <property type="entry name" value="NT_KNTase_like"/>
    <property type="match status" value="1"/>
</dbReference>
<sequence>MIDERTLRRIVTRIVAVARPSRVILFGSYGRGDPNEGSDVDLMVIKPRLDNRGEEMLRLYRAVGHIGAGLDLLVYSNEEYKRRSQVPGTVLYWARQEGRILYESTH</sequence>
<dbReference type="AlphaFoldDB" id="A0A451A8B5"/>
<feature type="domain" description="Polymerase nucleotidyl transferase" evidence="1">
    <location>
        <begin position="7"/>
        <end position="56"/>
    </location>
</feature>
<evidence type="ECO:0000313" key="2">
    <source>
        <dbReference type="EMBL" id="VFK62248.1"/>
    </source>
</evidence>
<dbReference type="Gene3D" id="3.30.460.10">
    <property type="entry name" value="Beta Polymerase, domain 2"/>
    <property type="match status" value="1"/>
</dbReference>
<dbReference type="Pfam" id="PF01909">
    <property type="entry name" value="NTP_transf_2"/>
    <property type="match status" value="1"/>
</dbReference>
<gene>
    <name evidence="2" type="ORF">BECKUNK1418G_GA0071005_10233</name>
    <name evidence="3" type="ORF">BECKUNK1418H_GA0071006_10283</name>
</gene>
<protein>
    <submittedName>
        <fullName evidence="2">Nucleotidyltransferase domain-containing protein</fullName>
    </submittedName>
</protein>
<evidence type="ECO:0000259" key="1">
    <source>
        <dbReference type="Pfam" id="PF01909"/>
    </source>
</evidence>
<dbReference type="EMBL" id="CAADGD010000028">
    <property type="protein sequence ID" value="VFK70382.1"/>
    <property type="molecule type" value="Genomic_DNA"/>
</dbReference>
<dbReference type="PANTHER" id="PTHR37030:SF1">
    <property type="entry name" value="NUCLEOTIDYLTRANSFERASE"/>
    <property type="match status" value="1"/>
</dbReference>
<dbReference type="PANTHER" id="PTHR37030">
    <property type="entry name" value="NUCLEOTIDYLTRANSFERASE"/>
    <property type="match status" value="1"/>
</dbReference>
<name>A0A451A8B5_9GAMM</name>
<dbReference type="SUPFAM" id="SSF81301">
    <property type="entry name" value="Nucleotidyltransferase"/>
    <property type="match status" value="1"/>
</dbReference>
<dbReference type="GO" id="GO:0016779">
    <property type="term" value="F:nucleotidyltransferase activity"/>
    <property type="evidence" value="ECO:0007669"/>
    <property type="project" value="InterPro"/>
</dbReference>
<proteinExistence type="predicted"/>